<organism evidence="2 3">
    <name type="scientific">Austropuccinia psidii MF-1</name>
    <dbReference type="NCBI Taxonomy" id="1389203"/>
    <lineage>
        <taxon>Eukaryota</taxon>
        <taxon>Fungi</taxon>
        <taxon>Dikarya</taxon>
        <taxon>Basidiomycota</taxon>
        <taxon>Pucciniomycotina</taxon>
        <taxon>Pucciniomycetes</taxon>
        <taxon>Pucciniales</taxon>
        <taxon>Sphaerophragmiaceae</taxon>
        <taxon>Austropuccinia</taxon>
    </lineage>
</organism>
<protein>
    <submittedName>
        <fullName evidence="2">Uncharacterized protein</fullName>
    </submittedName>
</protein>
<evidence type="ECO:0000256" key="1">
    <source>
        <dbReference type="SAM" id="MobiDB-lite"/>
    </source>
</evidence>
<feature type="region of interest" description="Disordered" evidence="1">
    <location>
        <begin position="55"/>
        <end position="74"/>
    </location>
</feature>
<dbReference type="AlphaFoldDB" id="A0A9Q3BYD7"/>
<comment type="caution">
    <text evidence="2">The sequence shown here is derived from an EMBL/GenBank/DDBJ whole genome shotgun (WGS) entry which is preliminary data.</text>
</comment>
<keyword evidence="3" id="KW-1185">Reference proteome</keyword>
<dbReference type="Proteomes" id="UP000765509">
    <property type="component" value="Unassembled WGS sequence"/>
</dbReference>
<proteinExistence type="predicted"/>
<evidence type="ECO:0000313" key="3">
    <source>
        <dbReference type="Proteomes" id="UP000765509"/>
    </source>
</evidence>
<accession>A0A9Q3BYD7</accession>
<evidence type="ECO:0000313" key="2">
    <source>
        <dbReference type="EMBL" id="MBW0473278.1"/>
    </source>
</evidence>
<sequence length="74" mass="8317">MTFYFVAQLHFNIVAKETKSHHPSFISLLSTPGFGILNGNVDQHSSYSYILNGNEDQQKSSSLSTSPHQLIYEN</sequence>
<gene>
    <name evidence="2" type="ORF">O181_012993</name>
</gene>
<reference evidence="2" key="1">
    <citation type="submission" date="2021-03" db="EMBL/GenBank/DDBJ databases">
        <title>Draft genome sequence of rust myrtle Austropuccinia psidii MF-1, a brazilian biotype.</title>
        <authorList>
            <person name="Quecine M.C."/>
            <person name="Pachon D.M.R."/>
            <person name="Bonatelli M.L."/>
            <person name="Correr F.H."/>
            <person name="Franceschini L.M."/>
            <person name="Leite T.F."/>
            <person name="Margarido G.R.A."/>
            <person name="Almeida C.A."/>
            <person name="Ferrarezi J.A."/>
            <person name="Labate C.A."/>
        </authorList>
    </citation>
    <scope>NUCLEOTIDE SEQUENCE</scope>
    <source>
        <strain evidence="2">MF-1</strain>
    </source>
</reference>
<dbReference type="EMBL" id="AVOT02003355">
    <property type="protein sequence ID" value="MBW0473278.1"/>
    <property type="molecule type" value="Genomic_DNA"/>
</dbReference>
<name>A0A9Q3BYD7_9BASI</name>
<feature type="compositionally biased region" description="Polar residues" evidence="1">
    <location>
        <begin position="55"/>
        <end position="68"/>
    </location>
</feature>